<evidence type="ECO:0000313" key="3">
    <source>
        <dbReference type="EMBL" id="OAE48342.1"/>
    </source>
</evidence>
<evidence type="ECO:0000313" key="4">
    <source>
        <dbReference type="Proteomes" id="UP000077098"/>
    </source>
</evidence>
<keyword evidence="2" id="KW-1133">Transmembrane helix</keyword>
<dbReference type="Proteomes" id="UP000077098">
    <property type="component" value="Unassembled WGS sequence"/>
</dbReference>
<accession>A0A176XFG3</accession>
<feature type="transmembrane region" description="Helical" evidence="2">
    <location>
        <begin position="47"/>
        <end position="68"/>
    </location>
</feature>
<protein>
    <submittedName>
        <fullName evidence="3">Uncharacterized protein</fullName>
    </submittedName>
</protein>
<dbReference type="EMBL" id="LXPS01000006">
    <property type="protein sequence ID" value="OAE48342.1"/>
    <property type="molecule type" value="Genomic_DNA"/>
</dbReference>
<reference evidence="3 4" key="1">
    <citation type="submission" date="2016-05" db="EMBL/GenBank/DDBJ databases">
        <authorList>
            <person name="Lavstsen T."/>
            <person name="Jespersen J.S."/>
        </authorList>
    </citation>
    <scope>NUCLEOTIDE SEQUENCE [LARGE SCALE GENOMIC DNA]</scope>
    <source>
        <strain evidence="3 4">KCJ1736</strain>
    </source>
</reference>
<keyword evidence="2" id="KW-0812">Transmembrane</keyword>
<sequence length="71" mass="7704">MLHATSRAVRVAAVEPPPACGSWTSGQQENDQYASRGDKGLDETEKLLRRGVMAISLLSLVATVHFLLCSY</sequence>
<feature type="region of interest" description="Disordered" evidence="1">
    <location>
        <begin position="19"/>
        <end position="38"/>
    </location>
</feature>
<evidence type="ECO:0000256" key="1">
    <source>
        <dbReference type="SAM" id="MobiDB-lite"/>
    </source>
</evidence>
<proteinExistence type="predicted"/>
<gene>
    <name evidence="3" type="ORF">A7J57_21895</name>
</gene>
<dbReference type="AlphaFoldDB" id="A0A176XFG3"/>
<name>A0A176XFG3_AGRTU</name>
<keyword evidence="2" id="KW-0472">Membrane</keyword>
<organism evidence="3 4">
    <name type="scientific">Agrobacterium tumefaciens</name>
    <dbReference type="NCBI Taxonomy" id="358"/>
    <lineage>
        <taxon>Bacteria</taxon>
        <taxon>Pseudomonadati</taxon>
        <taxon>Pseudomonadota</taxon>
        <taxon>Alphaproteobacteria</taxon>
        <taxon>Hyphomicrobiales</taxon>
        <taxon>Rhizobiaceae</taxon>
        <taxon>Rhizobium/Agrobacterium group</taxon>
        <taxon>Agrobacterium</taxon>
        <taxon>Agrobacterium tumefaciens complex</taxon>
    </lineage>
</organism>
<evidence type="ECO:0000256" key="2">
    <source>
        <dbReference type="SAM" id="Phobius"/>
    </source>
</evidence>
<feature type="compositionally biased region" description="Polar residues" evidence="1">
    <location>
        <begin position="22"/>
        <end position="33"/>
    </location>
</feature>
<comment type="caution">
    <text evidence="3">The sequence shown here is derived from an EMBL/GenBank/DDBJ whole genome shotgun (WGS) entry which is preliminary data.</text>
</comment>